<feature type="region of interest" description="Disordered" evidence="1">
    <location>
        <begin position="1"/>
        <end position="60"/>
    </location>
</feature>
<organism evidence="2 3">
    <name type="scientific">Sphingomonas oryzagri</name>
    <dbReference type="NCBI Taxonomy" id="3042314"/>
    <lineage>
        <taxon>Bacteria</taxon>
        <taxon>Pseudomonadati</taxon>
        <taxon>Pseudomonadota</taxon>
        <taxon>Alphaproteobacteria</taxon>
        <taxon>Sphingomonadales</taxon>
        <taxon>Sphingomonadaceae</taxon>
        <taxon>Sphingomonas</taxon>
    </lineage>
</organism>
<protein>
    <submittedName>
        <fullName evidence="2">Uncharacterized protein</fullName>
    </submittedName>
</protein>
<keyword evidence="3" id="KW-1185">Reference proteome</keyword>
<sequence length="60" mass="6589">MPGPKQDRPPLPRRANRPKTLGDPSLTDAELHEAQRKKGDPVIGHGPDGDTDTPADQRKR</sequence>
<comment type="caution">
    <text evidence="2">The sequence shown here is derived from an EMBL/GenBank/DDBJ whole genome shotgun (WGS) entry which is preliminary data.</text>
</comment>
<gene>
    <name evidence="2" type="ORF">QGN17_05790</name>
</gene>
<dbReference type="RefSeq" id="WP_281043551.1">
    <property type="nucleotide sequence ID" value="NZ_JARYGZ010000001.1"/>
</dbReference>
<feature type="compositionally biased region" description="Basic and acidic residues" evidence="1">
    <location>
        <begin position="1"/>
        <end position="10"/>
    </location>
</feature>
<reference evidence="2" key="1">
    <citation type="submission" date="2023-04" db="EMBL/GenBank/DDBJ databases">
        <title>Sphingomonas sp. MAHUQ-71 isolated from rice field.</title>
        <authorList>
            <person name="Huq M.A."/>
        </authorList>
    </citation>
    <scope>NUCLEOTIDE SEQUENCE</scope>
    <source>
        <strain evidence="2">MAHUQ-71</strain>
    </source>
</reference>
<evidence type="ECO:0000256" key="1">
    <source>
        <dbReference type="SAM" id="MobiDB-lite"/>
    </source>
</evidence>
<evidence type="ECO:0000313" key="2">
    <source>
        <dbReference type="EMBL" id="MDH7638235.1"/>
    </source>
</evidence>
<dbReference type="Proteomes" id="UP001160625">
    <property type="component" value="Unassembled WGS sequence"/>
</dbReference>
<evidence type="ECO:0000313" key="3">
    <source>
        <dbReference type="Proteomes" id="UP001160625"/>
    </source>
</evidence>
<proteinExistence type="predicted"/>
<accession>A0ABT6MYU2</accession>
<name>A0ABT6MYU2_9SPHN</name>
<dbReference type="EMBL" id="JARYGZ010000001">
    <property type="protein sequence ID" value="MDH7638235.1"/>
    <property type="molecule type" value="Genomic_DNA"/>
</dbReference>
<feature type="compositionally biased region" description="Basic and acidic residues" evidence="1">
    <location>
        <begin position="29"/>
        <end position="40"/>
    </location>
</feature>